<gene>
    <name evidence="1" type="ORF">COV57_01390</name>
</gene>
<evidence type="ECO:0000313" key="1">
    <source>
        <dbReference type="EMBL" id="PIR04990.1"/>
    </source>
</evidence>
<sequence length="117" mass="13411">MASHQLYTQSLYELADEIAQLGHIRFYQSKSGNENTETESCYIIKKHPKKNECCIEGCESSVTTIPGYKKFHRCTHHIKCACGCGKKISKERLDSVAGERAKLTIECQRNIERRKML</sequence>
<dbReference type="EMBL" id="PCWO01000020">
    <property type="protein sequence ID" value="PIR04990.1"/>
    <property type="molecule type" value="Genomic_DNA"/>
</dbReference>
<dbReference type="Proteomes" id="UP000229893">
    <property type="component" value="Unassembled WGS sequence"/>
</dbReference>
<name>A0A2H0N7W4_9BACT</name>
<comment type="caution">
    <text evidence="1">The sequence shown here is derived from an EMBL/GenBank/DDBJ whole genome shotgun (WGS) entry which is preliminary data.</text>
</comment>
<accession>A0A2H0N7W4</accession>
<protein>
    <submittedName>
        <fullName evidence="1">Uncharacterized protein</fullName>
    </submittedName>
</protein>
<reference evidence="1 2" key="1">
    <citation type="submission" date="2017-09" db="EMBL/GenBank/DDBJ databases">
        <title>Depth-based differentiation of microbial function through sediment-hosted aquifers and enrichment of novel symbionts in the deep terrestrial subsurface.</title>
        <authorList>
            <person name="Probst A.J."/>
            <person name="Ladd B."/>
            <person name="Jarett J.K."/>
            <person name="Geller-Mcgrath D.E."/>
            <person name="Sieber C.M."/>
            <person name="Emerson J.B."/>
            <person name="Anantharaman K."/>
            <person name="Thomas B.C."/>
            <person name="Malmstrom R."/>
            <person name="Stieglmeier M."/>
            <person name="Klingl A."/>
            <person name="Woyke T."/>
            <person name="Ryan C.M."/>
            <person name="Banfield J.F."/>
        </authorList>
    </citation>
    <scope>NUCLEOTIDE SEQUENCE [LARGE SCALE GENOMIC DNA]</scope>
    <source>
        <strain evidence="1">CG11_big_fil_rev_8_21_14_0_20_35_14</strain>
    </source>
</reference>
<proteinExistence type="predicted"/>
<organism evidence="1 2">
    <name type="scientific">Candidatus Liptonbacteria bacterium CG11_big_fil_rev_8_21_14_0_20_35_14</name>
    <dbReference type="NCBI Taxonomy" id="1974634"/>
    <lineage>
        <taxon>Bacteria</taxon>
        <taxon>Candidatus Liptoniibacteriota</taxon>
    </lineage>
</organism>
<evidence type="ECO:0000313" key="2">
    <source>
        <dbReference type="Proteomes" id="UP000229893"/>
    </source>
</evidence>
<dbReference type="AlphaFoldDB" id="A0A2H0N7W4"/>